<proteinExistence type="predicted"/>
<evidence type="ECO:0000313" key="1">
    <source>
        <dbReference type="EMBL" id="JAH77477.1"/>
    </source>
</evidence>
<sequence length="8" mass="885">MDPVDPLV</sequence>
<dbReference type="EMBL" id="GBXM01031100">
    <property type="protein sequence ID" value="JAH77477.1"/>
    <property type="molecule type" value="Transcribed_RNA"/>
</dbReference>
<organism evidence="1">
    <name type="scientific">Anguilla anguilla</name>
    <name type="common">European freshwater eel</name>
    <name type="synonym">Muraena anguilla</name>
    <dbReference type="NCBI Taxonomy" id="7936"/>
    <lineage>
        <taxon>Eukaryota</taxon>
        <taxon>Metazoa</taxon>
        <taxon>Chordata</taxon>
        <taxon>Craniata</taxon>
        <taxon>Vertebrata</taxon>
        <taxon>Euteleostomi</taxon>
        <taxon>Actinopterygii</taxon>
        <taxon>Neopterygii</taxon>
        <taxon>Teleostei</taxon>
        <taxon>Anguilliformes</taxon>
        <taxon>Anguillidae</taxon>
        <taxon>Anguilla</taxon>
    </lineage>
</organism>
<protein>
    <submittedName>
        <fullName evidence="1">Uncharacterized protein</fullName>
    </submittedName>
</protein>
<name>A0A0E9VHC7_ANGAN</name>
<accession>A0A0E9VHC7</accession>
<reference evidence="1" key="1">
    <citation type="submission" date="2014-11" db="EMBL/GenBank/DDBJ databases">
        <authorList>
            <person name="Amaro Gonzalez C."/>
        </authorList>
    </citation>
    <scope>NUCLEOTIDE SEQUENCE</scope>
</reference>
<reference evidence="1" key="2">
    <citation type="journal article" date="2015" name="Fish Shellfish Immunol.">
        <title>Early steps in the European eel (Anguilla anguilla)-Vibrio vulnificus interaction in the gills: Role of the RtxA13 toxin.</title>
        <authorList>
            <person name="Callol A."/>
            <person name="Pajuelo D."/>
            <person name="Ebbesson L."/>
            <person name="Teles M."/>
            <person name="MacKenzie S."/>
            <person name="Amaro C."/>
        </authorList>
    </citation>
    <scope>NUCLEOTIDE SEQUENCE</scope>
</reference>